<protein>
    <submittedName>
        <fullName evidence="1">Uncharacterized protein</fullName>
    </submittedName>
</protein>
<reference evidence="1 2" key="1">
    <citation type="submission" date="2018-08" db="EMBL/GenBank/DDBJ databases">
        <authorList>
            <person name="Laetsch R D."/>
            <person name="Stevens L."/>
            <person name="Kumar S."/>
            <person name="Blaxter L. M."/>
        </authorList>
    </citation>
    <scope>NUCLEOTIDE SEQUENCE [LARGE SCALE GENOMIC DNA]</scope>
</reference>
<sequence length="242" mass="28309">FTIAIYCFHVFSKEVLMKVLPSVLDGSEKNRVNPNEQFHFRDELKAEKTIRSFHKLEFNDSVIIRMKHEHYAYFILNKDQCIITFSFLDAHEVPVVQFRINPGIAQVNFCVSIQLNDLLEIRCIKSESYVLDYFPFSLLCHSLIAVSVNFPNNSYRKYYEFVILFSSAGIKLFYNEDDYMTTDRCVNRITEITKLSLSVIKAEKFEAMVEVQTEKSVTDPQQLAHCKINSNKPQNCYRLLPE</sequence>
<proteinExistence type="predicted"/>
<gene>
    <name evidence="1" type="ORF">NAV_LOCUS10126</name>
</gene>
<organism evidence="1 2">
    <name type="scientific">Acanthocheilonema viteae</name>
    <name type="common">Filarial nematode worm</name>
    <name type="synonym">Dipetalonema viteae</name>
    <dbReference type="NCBI Taxonomy" id="6277"/>
    <lineage>
        <taxon>Eukaryota</taxon>
        <taxon>Metazoa</taxon>
        <taxon>Ecdysozoa</taxon>
        <taxon>Nematoda</taxon>
        <taxon>Chromadorea</taxon>
        <taxon>Rhabditida</taxon>
        <taxon>Spirurina</taxon>
        <taxon>Spiruromorpha</taxon>
        <taxon>Filarioidea</taxon>
        <taxon>Onchocercidae</taxon>
        <taxon>Acanthocheilonema</taxon>
    </lineage>
</organism>
<dbReference type="AlphaFoldDB" id="A0A498STH0"/>
<accession>A0A498STH0</accession>
<feature type="non-terminal residue" evidence="1">
    <location>
        <position position="1"/>
    </location>
</feature>
<dbReference type="EMBL" id="UPTC01005568">
    <property type="protein sequence ID" value="VBB35335.1"/>
    <property type="molecule type" value="Genomic_DNA"/>
</dbReference>
<evidence type="ECO:0000313" key="2">
    <source>
        <dbReference type="Proteomes" id="UP000276991"/>
    </source>
</evidence>
<dbReference type="Proteomes" id="UP000276991">
    <property type="component" value="Unassembled WGS sequence"/>
</dbReference>
<dbReference type="OrthoDB" id="5791400at2759"/>
<evidence type="ECO:0000313" key="1">
    <source>
        <dbReference type="EMBL" id="VBB35335.1"/>
    </source>
</evidence>
<name>A0A498STH0_ACAVI</name>
<keyword evidence="2" id="KW-1185">Reference proteome</keyword>